<dbReference type="SUPFAM" id="SSF69318">
    <property type="entry name" value="Integrin alpha N-terminal domain"/>
    <property type="match status" value="1"/>
</dbReference>
<organism evidence="18 19">
    <name type="scientific">Anas platyrhynchos</name>
    <name type="common">Mallard</name>
    <name type="synonym">Anas boschas</name>
    <dbReference type="NCBI Taxonomy" id="8839"/>
    <lineage>
        <taxon>Eukaryota</taxon>
        <taxon>Metazoa</taxon>
        <taxon>Chordata</taxon>
        <taxon>Craniata</taxon>
        <taxon>Vertebrata</taxon>
        <taxon>Euteleostomi</taxon>
        <taxon>Archelosauria</taxon>
        <taxon>Archosauria</taxon>
        <taxon>Dinosauria</taxon>
        <taxon>Saurischia</taxon>
        <taxon>Theropoda</taxon>
        <taxon>Coelurosauria</taxon>
        <taxon>Aves</taxon>
        <taxon>Neognathae</taxon>
        <taxon>Galloanserae</taxon>
        <taxon>Anseriformes</taxon>
        <taxon>Anatidae</taxon>
        <taxon>Anatinae</taxon>
        <taxon>Anas</taxon>
    </lineage>
</organism>
<evidence type="ECO:0000256" key="6">
    <source>
        <dbReference type="ARBA" id="ARBA00022889"/>
    </source>
</evidence>
<sequence length="991" mass="107281">MAGPRWLPWLWLSLLGSAAFNLDAGSTLLKDGAKGSLFGFSVALHRQLSPDRLLVGAPLAPALPSQAANRTGGLFACPLTPELSDCWRVPIDEGVDLQRESKENQWLGVSVKSQGAGGKIVTCAHLYEARNRVRQPLETRDVIGRCFVLSQDLRVRDELDGGEWKFCEGRPQGHDRFGFCQQGLAAAFSPDQHYILFGAPGTYNWKGNLRVELLNQSSLDPLRYDDGPYEAGGEKDQDPSLIPVPANSYLGFSVDSGAGLTRRQELSFVSGAPRANHTGAVLILRRDSAQRLVPEAVLRGEQLTSAFGYALAVLDLNSDGWMDLVVGAPHFFERKEEIGGAAYVYINPAGHWDAAAPLRLNGTRGSMFGIALGAAGDLNQDGFEDLAVGAPFDGAGKVYIYHGSNLGIVAKPAQVLDGEAPTTGIPSPKQGTQIPKHPLIPNSPYPRASPVPEGWDPCGVMGTLAWPRPSAPVLEYVFDADTERRRLGHAPRVAFLGRRPSDPEHQFSHTVELPRQHARACVKATFQLQDSIRDKLRPIAVTLAYGIQGAGVAQHSWGATRHSRGATRHSRGAALPPLSPVLSPQQPSSQRTEVHFLKQGCGDDKICQSNLQLHFQFCARLGDADFVPLPRGEDGTAIFAMSDQKDVALEIHVTNLPSDPAEPQRDGDDAHEAVLTATFPEELPYSAVRPYDGRPPSPVVCLANQNGSQVECELGNPLKRGAQVRFYLILSTLGITLQTTDLAVELALSTVAVPPRLFFGGVVRGESAPNGKWLLYPLQLELAAAPGPAVLCPPGAEKERDIGERGWGAPAIGVLPVLGWSRGAWPRCDPPLSPQDCTQGTARCLAFRCPLHSFERAAVLTARGRLWNSTFLEVKRERGRGRGLGMGTRTSRVPWCPCCRSTLAPSPPPPDPRCRPQIPVTIYLDPGVAVAGGVPCAVPRCAVPSLTFSLPPQCGFFKRSSQTSRYTTNYYRARRRLQPSEVDKQALEGQR</sequence>
<reference evidence="18" key="2">
    <citation type="submission" date="2025-08" db="UniProtKB">
        <authorList>
            <consortium name="Ensembl"/>
        </authorList>
    </citation>
    <scope>IDENTIFICATION</scope>
</reference>
<keyword evidence="11" id="KW-0325">Glycoprotein</keyword>
<feature type="repeat" description="FG-GAP" evidence="12">
    <location>
        <begin position="292"/>
        <end position="354"/>
    </location>
</feature>
<feature type="repeat" description="FG-GAP" evidence="12">
    <location>
        <begin position="355"/>
        <end position="410"/>
    </location>
</feature>
<dbReference type="Gene3D" id="2.130.10.130">
    <property type="entry name" value="Integrin alpha, N-terminal"/>
    <property type="match status" value="1"/>
</dbReference>
<dbReference type="Proteomes" id="UP000694400">
    <property type="component" value="Chromosome 31"/>
</dbReference>
<evidence type="ECO:0000256" key="7">
    <source>
        <dbReference type="ARBA" id="ARBA00022989"/>
    </source>
</evidence>
<name>A0A8B9SHA5_ANAPL</name>
<dbReference type="GO" id="GO:0007229">
    <property type="term" value="P:integrin-mediated signaling pathway"/>
    <property type="evidence" value="ECO:0007669"/>
    <property type="project" value="UniProtKB-KW"/>
</dbReference>
<dbReference type="InterPro" id="IPR048286">
    <property type="entry name" value="Integrin_alpha_Ig-like_3"/>
</dbReference>
<dbReference type="GO" id="GO:0005178">
    <property type="term" value="F:integrin binding"/>
    <property type="evidence" value="ECO:0007669"/>
    <property type="project" value="TreeGrafter"/>
</dbReference>
<feature type="signal peptide" evidence="13">
    <location>
        <begin position="1"/>
        <end position="19"/>
    </location>
</feature>
<reference evidence="18" key="1">
    <citation type="submission" date="2019-08" db="EMBL/GenBank/DDBJ databases">
        <title>Three high-quality genomes provides insights into domestication of ducks.</title>
        <authorList>
            <person name="Hou Z.C."/>
            <person name="Zhu F."/>
            <person name="Yin Z.T."/>
            <person name="Zhang F."/>
        </authorList>
    </citation>
    <scope>NUCLEOTIDE SEQUENCE [LARGE SCALE GENOMIC DNA]</scope>
</reference>
<keyword evidence="10 13" id="KW-0675">Receptor</keyword>
<reference evidence="18" key="3">
    <citation type="submission" date="2025-09" db="UniProtKB">
        <authorList>
            <consortium name="Ensembl"/>
        </authorList>
    </citation>
    <scope>IDENTIFICATION</scope>
</reference>
<evidence type="ECO:0000256" key="4">
    <source>
        <dbReference type="ARBA" id="ARBA00022729"/>
    </source>
</evidence>
<keyword evidence="3" id="KW-0812">Transmembrane</keyword>
<dbReference type="Pfam" id="PF01839">
    <property type="entry name" value="FG-GAP"/>
    <property type="match status" value="2"/>
</dbReference>
<evidence type="ECO:0000256" key="9">
    <source>
        <dbReference type="ARBA" id="ARBA00023136"/>
    </source>
</evidence>
<feature type="domain" description="Integrin alpha first immunoglubulin-like" evidence="15">
    <location>
        <begin position="473"/>
        <end position="599"/>
    </location>
</feature>
<dbReference type="PROSITE" id="PS51470">
    <property type="entry name" value="FG_GAP"/>
    <property type="match status" value="3"/>
</dbReference>
<dbReference type="AlphaFoldDB" id="A0A8B9SHA5"/>
<dbReference type="InterPro" id="IPR000413">
    <property type="entry name" value="Integrin_alpha"/>
</dbReference>
<evidence type="ECO:0000256" key="3">
    <source>
        <dbReference type="ARBA" id="ARBA00022692"/>
    </source>
</evidence>
<dbReference type="Gene3D" id="2.60.40.1460">
    <property type="entry name" value="Integrin domains. Chain A, domain 2"/>
    <property type="match status" value="1"/>
</dbReference>
<dbReference type="Ensembl" id="ENSAPLT00020004948.1">
    <property type="protein sequence ID" value="ENSAPLP00020004592.1"/>
    <property type="gene ID" value="ENSAPLG00020002538.1"/>
</dbReference>
<feature type="repeat" description="FG-GAP" evidence="12">
    <location>
        <begin position="21"/>
        <end position="86"/>
    </location>
</feature>
<evidence type="ECO:0000256" key="2">
    <source>
        <dbReference type="ARBA" id="ARBA00008054"/>
    </source>
</evidence>
<dbReference type="InterPro" id="IPR013519">
    <property type="entry name" value="Int_alpha_beta-p"/>
</dbReference>
<dbReference type="InterPro" id="IPR013649">
    <property type="entry name" value="Integrin_alpha_Ig-like_1"/>
</dbReference>
<comment type="subcellular location">
    <subcellularLocation>
        <location evidence="1 13">Membrane</location>
        <topology evidence="1 13">Single-pass type I membrane protein</topology>
    </subcellularLocation>
</comment>
<keyword evidence="6 13" id="KW-0130">Cell adhesion</keyword>
<feature type="chain" id="PRO_5034966454" evidence="13">
    <location>
        <begin position="20"/>
        <end position="991"/>
    </location>
</feature>
<evidence type="ECO:0000256" key="1">
    <source>
        <dbReference type="ARBA" id="ARBA00004479"/>
    </source>
</evidence>
<dbReference type="GO" id="GO:0033627">
    <property type="term" value="P:cell adhesion mediated by integrin"/>
    <property type="evidence" value="ECO:0007669"/>
    <property type="project" value="TreeGrafter"/>
</dbReference>
<keyword evidence="9" id="KW-0472">Membrane</keyword>
<evidence type="ECO:0000256" key="10">
    <source>
        <dbReference type="ARBA" id="ARBA00023170"/>
    </source>
</evidence>
<dbReference type="GO" id="GO:0007160">
    <property type="term" value="P:cell-matrix adhesion"/>
    <property type="evidence" value="ECO:0007669"/>
    <property type="project" value="TreeGrafter"/>
</dbReference>
<keyword evidence="5" id="KW-0677">Repeat</keyword>
<keyword evidence="8 13" id="KW-0401">Integrin</keyword>
<proteinExistence type="inferred from homology"/>
<evidence type="ECO:0000313" key="18">
    <source>
        <dbReference type="Ensembl" id="ENSAPLP00020004592.1"/>
    </source>
</evidence>
<dbReference type="InterPro" id="IPR048285">
    <property type="entry name" value="Integrin_alpha_Ig-like_2"/>
</dbReference>
<dbReference type="GO" id="GO:0098609">
    <property type="term" value="P:cell-cell adhesion"/>
    <property type="evidence" value="ECO:0007669"/>
    <property type="project" value="TreeGrafter"/>
</dbReference>
<evidence type="ECO:0000256" key="13">
    <source>
        <dbReference type="RuleBase" id="RU003762"/>
    </source>
</evidence>
<evidence type="ECO:0000256" key="12">
    <source>
        <dbReference type="PROSITE-ProRule" id="PRU00803"/>
    </source>
</evidence>
<feature type="domain" description="Integrin alpha third immunoglobulin-like" evidence="17">
    <location>
        <begin position="836"/>
        <end position="873"/>
    </location>
</feature>
<evidence type="ECO:0000256" key="11">
    <source>
        <dbReference type="ARBA" id="ARBA00023180"/>
    </source>
</evidence>
<evidence type="ECO:0000256" key="14">
    <source>
        <dbReference type="SAM" id="MobiDB-lite"/>
    </source>
</evidence>
<dbReference type="Pfam" id="PF08441">
    <property type="entry name" value="Integrin_A_Ig_1"/>
    <property type="match status" value="1"/>
</dbReference>
<evidence type="ECO:0000313" key="19">
    <source>
        <dbReference type="Proteomes" id="UP000694400"/>
    </source>
</evidence>
<dbReference type="InterPro" id="IPR013517">
    <property type="entry name" value="FG-GAP"/>
</dbReference>
<evidence type="ECO:0000259" key="16">
    <source>
        <dbReference type="Pfam" id="PF20805"/>
    </source>
</evidence>
<dbReference type="PANTHER" id="PTHR23220">
    <property type="entry name" value="INTEGRIN ALPHA"/>
    <property type="match status" value="1"/>
</dbReference>
<evidence type="ECO:0000259" key="17">
    <source>
        <dbReference type="Pfam" id="PF20806"/>
    </source>
</evidence>
<dbReference type="PRINTS" id="PR01185">
    <property type="entry name" value="INTEGRINA"/>
</dbReference>
<dbReference type="Pfam" id="PF20806">
    <property type="entry name" value="Integrin_A_Ig_3"/>
    <property type="match status" value="1"/>
</dbReference>
<dbReference type="GO" id="GO:0009897">
    <property type="term" value="C:external side of plasma membrane"/>
    <property type="evidence" value="ECO:0007669"/>
    <property type="project" value="TreeGrafter"/>
</dbReference>
<dbReference type="Gene3D" id="2.60.40.1510">
    <property type="entry name" value="ntegrin, alpha v. Chain A, domain 3"/>
    <property type="match status" value="1"/>
</dbReference>
<dbReference type="Gene3D" id="2.60.40.1530">
    <property type="entry name" value="ntegrin, alpha v. Chain A, domain 4"/>
    <property type="match status" value="1"/>
</dbReference>
<comment type="similarity">
    <text evidence="2 13">Belongs to the integrin alpha chain family.</text>
</comment>
<evidence type="ECO:0000256" key="5">
    <source>
        <dbReference type="ARBA" id="ARBA00022737"/>
    </source>
</evidence>
<feature type="domain" description="Integrin alpha second immunoglobulin-like" evidence="16">
    <location>
        <begin position="601"/>
        <end position="750"/>
    </location>
</feature>
<dbReference type="GO" id="GO:0008305">
    <property type="term" value="C:integrin complex"/>
    <property type="evidence" value="ECO:0007669"/>
    <property type="project" value="InterPro"/>
</dbReference>
<protein>
    <submittedName>
        <fullName evidence="18">Integrin subunit alpha 7</fullName>
    </submittedName>
</protein>
<dbReference type="PANTHER" id="PTHR23220:SF90">
    <property type="entry name" value="INTEGRIN ALPHA-7"/>
    <property type="match status" value="1"/>
</dbReference>
<evidence type="ECO:0000256" key="8">
    <source>
        <dbReference type="ARBA" id="ARBA00023037"/>
    </source>
</evidence>
<evidence type="ECO:0000259" key="15">
    <source>
        <dbReference type="Pfam" id="PF08441"/>
    </source>
</evidence>
<dbReference type="SMART" id="SM00191">
    <property type="entry name" value="Int_alpha"/>
    <property type="match status" value="4"/>
</dbReference>
<dbReference type="GO" id="GO:0050900">
    <property type="term" value="P:leukocyte migration"/>
    <property type="evidence" value="ECO:0007669"/>
    <property type="project" value="TreeGrafter"/>
</dbReference>
<keyword evidence="7" id="KW-1133">Transmembrane helix</keyword>
<feature type="region of interest" description="Disordered" evidence="14">
    <location>
        <begin position="563"/>
        <end position="587"/>
    </location>
</feature>
<dbReference type="SUPFAM" id="SSF69179">
    <property type="entry name" value="Integrin domains"/>
    <property type="match status" value="3"/>
</dbReference>
<dbReference type="InterPro" id="IPR028994">
    <property type="entry name" value="Integrin_alpha_N"/>
</dbReference>
<keyword evidence="4 13" id="KW-0732">Signal</keyword>
<accession>A0A8B9SHA5</accession>
<dbReference type="InterPro" id="IPR032695">
    <property type="entry name" value="Integrin_dom_sf"/>
</dbReference>
<dbReference type="Pfam" id="PF20805">
    <property type="entry name" value="Integrin_A_Ig_2"/>
    <property type="match status" value="1"/>
</dbReference>